<keyword evidence="5" id="KW-0963">Cytoplasm</keyword>
<reference evidence="6 7" key="1">
    <citation type="submission" date="2019-10" db="EMBL/GenBank/DDBJ databases">
        <title>Deinococcus sp. isolated from soil.</title>
        <authorList>
            <person name="Li Y."/>
            <person name="Wang J."/>
        </authorList>
    </citation>
    <scope>NUCLEOTIDE SEQUENCE [LARGE SCALE GENOMIC DNA]</scope>
    <source>
        <strain evidence="6 7">SDU3-2</strain>
    </source>
</reference>
<dbReference type="Pfam" id="PF00719">
    <property type="entry name" value="Pyrophosphatase"/>
    <property type="match status" value="1"/>
</dbReference>
<keyword evidence="7" id="KW-1185">Reference proteome</keyword>
<protein>
    <recommendedName>
        <fullName evidence="5">Inorganic pyrophosphatase</fullName>
        <ecNumber evidence="5">3.6.1.1</ecNumber>
    </recommendedName>
    <alternativeName>
        <fullName evidence="5">Pyrophosphate phospho-hydrolase</fullName>
        <shortName evidence="5">PPase</shortName>
    </alternativeName>
</protein>
<name>A0A7X1NVF6_9DEIO</name>
<evidence type="ECO:0000256" key="3">
    <source>
        <dbReference type="ARBA" id="ARBA00022801"/>
    </source>
</evidence>
<dbReference type="AlphaFoldDB" id="A0A7X1NVF6"/>
<feature type="binding site" evidence="5">
    <location>
        <position position="44"/>
    </location>
    <ligand>
        <name>substrate</name>
    </ligand>
</feature>
<proteinExistence type="inferred from homology"/>
<sequence length="183" mass="20785">MHPWHDLPPGDNPPTLLRVVVEVPRGDTTKYELDREYGVLAVNRILTPPVPYPAHYGFVPRTLDEDGDPLDALVVMQNPVVPLAVLRARPIGVVKLEDRGQIDDKLICVHVDDPSCVGFHTFGDLPGHDQERFKWFFEVYQDQLQRDVRVAHIGGRQEAEASVRRGLERYAAAFPDRPEPRPR</sequence>
<feature type="binding site" evidence="5">
    <location>
        <position position="66"/>
    </location>
    <ligand>
        <name>Mg(2+)</name>
        <dbReference type="ChEBI" id="CHEBI:18420"/>
        <label>1</label>
    </ligand>
</feature>
<organism evidence="6 7">
    <name type="scientific">Deinococcus terrestris</name>
    <dbReference type="NCBI Taxonomy" id="2651870"/>
    <lineage>
        <taxon>Bacteria</taxon>
        <taxon>Thermotogati</taxon>
        <taxon>Deinococcota</taxon>
        <taxon>Deinococci</taxon>
        <taxon>Deinococcales</taxon>
        <taxon>Deinococcaceae</taxon>
        <taxon>Deinococcus</taxon>
    </lineage>
</organism>
<dbReference type="GO" id="GO:0005737">
    <property type="term" value="C:cytoplasm"/>
    <property type="evidence" value="ECO:0007669"/>
    <property type="project" value="UniProtKB-SubCell"/>
</dbReference>
<feature type="binding site" evidence="5">
    <location>
        <position position="30"/>
    </location>
    <ligand>
        <name>substrate</name>
    </ligand>
</feature>
<dbReference type="EMBL" id="WBSL01000002">
    <property type="protein sequence ID" value="MPY66511.1"/>
    <property type="molecule type" value="Genomic_DNA"/>
</dbReference>
<dbReference type="Proteomes" id="UP000484842">
    <property type="component" value="Unassembled WGS sequence"/>
</dbReference>
<feature type="binding site" evidence="5">
    <location>
        <position position="103"/>
    </location>
    <ligand>
        <name>Mg(2+)</name>
        <dbReference type="ChEBI" id="CHEBI:18420"/>
        <label>1</label>
    </ligand>
</feature>
<dbReference type="RefSeq" id="WP_152870654.1">
    <property type="nucleotide sequence ID" value="NZ_WBSL01000002.1"/>
</dbReference>
<feature type="binding site" evidence="5">
    <location>
        <position position="140"/>
    </location>
    <ligand>
        <name>substrate</name>
    </ligand>
</feature>
<comment type="subunit">
    <text evidence="5">Homohexamer.</text>
</comment>
<keyword evidence="3 5" id="KW-0378">Hydrolase</keyword>
<dbReference type="Gene3D" id="3.90.80.10">
    <property type="entry name" value="Inorganic pyrophosphatase"/>
    <property type="match status" value="1"/>
</dbReference>
<dbReference type="GO" id="GO:0006796">
    <property type="term" value="P:phosphate-containing compound metabolic process"/>
    <property type="evidence" value="ECO:0007669"/>
    <property type="project" value="InterPro"/>
</dbReference>
<feature type="binding site" evidence="5">
    <location>
        <position position="71"/>
    </location>
    <ligand>
        <name>Mg(2+)</name>
        <dbReference type="ChEBI" id="CHEBI:18420"/>
        <label>1</label>
    </ligand>
</feature>
<dbReference type="InterPro" id="IPR036649">
    <property type="entry name" value="Pyrophosphatase_sf"/>
</dbReference>
<dbReference type="EC" id="3.6.1.1" evidence="5"/>
<comment type="catalytic activity">
    <reaction evidence="5">
        <text>diphosphate + H2O = 2 phosphate + H(+)</text>
        <dbReference type="Rhea" id="RHEA:24576"/>
        <dbReference type="ChEBI" id="CHEBI:15377"/>
        <dbReference type="ChEBI" id="CHEBI:15378"/>
        <dbReference type="ChEBI" id="CHEBI:33019"/>
        <dbReference type="ChEBI" id="CHEBI:43474"/>
        <dbReference type="EC" id="3.6.1.1"/>
    </reaction>
</comment>
<evidence type="ECO:0000256" key="1">
    <source>
        <dbReference type="ARBA" id="ARBA00001946"/>
    </source>
</evidence>
<dbReference type="CDD" id="cd00412">
    <property type="entry name" value="pyrophosphatase"/>
    <property type="match status" value="1"/>
</dbReference>
<evidence type="ECO:0000256" key="2">
    <source>
        <dbReference type="ARBA" id="ARBA00022723"/>
    </source>
</evidence>
<accession>A0A7X1NVF6</accession>
<feature type="binding site" evidence="5">
    <location>
        <position position="71"/>
    </location>
    <ligand>
        <name>Mg(2+)</name>
        <dbReference type="ChEBI" id="CHEBI:18420"/>
        <label>2</label>
    </ligand>
</feature>
<dbReference type="PROSITE" id="PS00387">
    <property type="entry name" value="PPASE"/>
    <property type="match status" value="1"/>
</dbReference>
<keyword evidence="2 5" id="KW-0479">Metal-binding</keyword>
<gene>
    <name evidence="5" type="primary">ppa</name>
    <name evidence="6" type="ORF">F8S09_07350</name>
</gene>
<feature type="binding site" evidence="5">
    <location>
        <position position="56"/>
    </location>
    <ligand>
        <name>substrate</name>
    </ligand>
</feature>
<dbReference type="PANTHER" id="PTHR10286">
    <property type="entry name" value="INORGANIC PYROPHOSPHATASE"/>
    <property type="match status" value="1"/>
</dbReference>
<dbReference type="InterPro" id="IPR008162">
    <property type="entry name" value="Pyrophosphatase"/>
</dbReference>
<evidence type="ECO:0000256" key="4">
    <source>
        <dbReference type="ARBA" id="ARBA00022842"/>
    </source>
</evidence>
<evidence type="ECO:0000313" key="7">
    <source>
        <dbReference type="Proteomes" id="UP000484842"/>
    </source>
</evidence>
<comment type="function">
    <text evidence="5">Catalyzes the hydrolysis of inorganic pyrophosphate (PPi) forming two phosphate ions.</text>
</comment>
<comment type="cofactor">
    <cofactor evidence="1 5">
        <name>Mg(2+)</name>
        <dbReference type="ChEBI" id="CHEBI:18420"/>
    </cofactor>
</comment>
<comment type="caution">
    <text evidence="6">The sequence shown here is derived from an EMBL/GenBank/DDBJ whole genome shotgun (WGS) entry which is preliminary data.</text>
</comment>
<dbReference type="SUPFAM" id="SSF50324">
    <property type="entry name" value="Inorganic pyrophosphatase"/>
    <property type="match status" value="1"/>
</dbReference>
<evidence type="ECO:0000313" key="6">
    <source>
        <dbReference type="EMBL" id="MPY66511.1"/>
    </source>
</evidence>
<dbReference type="HAMAP" id="MF_00209">
    <property type="entry name" value="Inorganic_PPase"/>
    <property type="match status" value="1"/>
</dbReference>
<comment type="similarity">
    <text evidence="5">Belongs to the PPase family.</text>
</comment>
<evidence type="ECO:0000256" key="5">
    <source>
        <dbReference type="HAMAP-Rule" id="MF_00209"/>
    </source>
</evidence>
<dbReference type="GO" id="GO:0000287">
    <property type="term" value="F:magnesium ion binding"/>
    <property type="evidence" value="ECO:0007669"/>
    <property type="project" value="UniProtKB-UniRule"/>
</dbReference>
<keyword evidence="4 5" id="KW-0460">Magnesium</keyword>
<dbReference type="GO" id="GO:0004427">
    <property type="term" value="F:inorganic diphosphate phosphatase activity"/>
    <property type="evidence" value="ECO:0007669"/>
    <property type="project" value="UniProtKB-UniRule"/>
</dbReference>
<comment type="subcellular location">
    <subcellularLocation>
        <location evidence="5">Cytoplasm</location>
    </subcellularLocation>
</comment>